<protein>
    <recommendedName>
        <fullName evidence="4">Enoyl reductase</fullName>
    </recommendedName>
</protein>
<sequence>MKVLIAALLMAPLLLKPPTGGAGKVDANAGQQGNIAYVALKGSSVRVRGDVKGGTGDGFRIPRPCWYEPGPLPQEMLDRFSKGKDAANRARIDEDHNEEFLEQFRDKLKKPGRWWTPAYNEADPNHVACMTDLEPFGVFVPPGQTPQSGITIEQLAQIARAALTVPEHTVKLSPDAKSYVNLPTWVWLEGVGQPRRTVTAELPGVMSVTLVANLQDIKIDPGTTQDRAEVNESGCGTVGKPYTKGGTFSCGVRYLRSSIDQPREKYTLTVSTVWPIEVQDNVVPFQFAPVELDVTRDVPVGEVQSNVKP</sequence>
<name>A0ABW7A7Z7_9ACTN</name>
<reference evidence="2 3" key="1">
    <citation type="submission" date="2024-10" db="EMBL/GenBank/DDBJ databases">
        <authorList>
            <person name="Topkara A.R."/>
            <person name="Saygin H."/>
        </authorList>
    </citation>
    <scope>NUCLEOTIDE SEQUENCE [LARGE SCALE GENOMIC DNA]</scope>
    <source>
        <strain evidence="2 3">M3C6</strain>
    </source>
</reference>
<dbReference type="EMBL" id="JBICRM010000005">
    <property type="protein sequence ID" value="MFG1703444.1"/>
    <property type="molecule type" value="Genomic_DNA"/>
</dbReference>
<comment type="caution">
    <text evidence="2">The sequence shown here is derived from an EMBL/GenBank/DDBJ whole genome shotgun (WGS) entry which is preliminary data.</text>
</comment>
<evidence type="ECO:0008006" key="4">
    <source>
        <dbReference type="Google" id="ProtNLM"/>
    </source>
</evidence>
<evidence type="ECO:0000313" key="3">
    <source>
        <dbReference type="Proteomes" id="UP001603978"/>
    </source>
</evidence>
<gene>
    <name evidence="2" type="ORF">ACFLIM_09630</name>
</gene>
<keyword evidence="1" id="KW-0732">Signal</keyword>
<dbReference type="Proteomes" id="UP001603978">
    <property type="component" value="Unassembled WGS sequence"/>
</dbReference>
<keyword evidence="3" id="KW-1185">Reference proteome</keyword>
<proteinExistence type="predicted"/>
<feature type="signal peptide" evidence="1">
    <location>
        <begin position="1"/>
        <end position="22"/>
    </location>
</feature>
<evidence type="ECO:0000313" key="2">
    <source>
        <dbReference type="EMBL" id="MFG1703444.1"/>
    </source>
</evidence>
<dbReference type="RefSeq" id="WP_393164112.1">
    <property type="nucleotide sequence ID" value="NZ_JBICRM010000005.1"/>
</dbReference>
<organism evidence="2 3">
    <name type="scientific">Nonomuraea marmarensis</name>
    <dbReference type="NCBI Taxonomy" id="3351344"/>
    <lineage>
        <taxon>Bacteria</taxon>
        <taxon>Bacillati</taxon>
        <taxon>Actinomycetota</taxon>
        <taxon>Actinomycetes</taxon>
        <taxon>Streptosporangiales</taxon>
        <taxon>Streptosporangiaceae</taxon>
        <taxon>Nonomuraea</taxon>
    </lineage>
</organism>
<evidence type="ECO:0000256" key="1">
    <source>
        <dbReference type="SAM" id="SignalP"/>
    </source>
</evidence>
<feature type="chain" id="PRO_5047109903" description="Enoyl reductase" evidence="1">
    <location>
        <begin position="23"/>
        <end position="309"/>
    </location>
</feature>
<accession>A0ABW7A7Z7</accession>